<organism evidence="8 9">
    <name type="scientific">Sphaerosporella brunnea</name>
    <dbReference type="NCBI Taxonomy" id="1250544"/>
    <lineage>
        <taxon>Eukaryota</taxon>
        <taxon>Fungi</taxon>
        <taxon>Dikarya</taxon>
        <taxon>Ascomycota</taxon>
        <taxon>Pezizomycotina</taxon>
        <taxon>Pezizomycetes</taxon>
        <taxon>Pezizales</taxon>
        <taxon>Pyronemataceae</taxon>
        <taxon>Sphaerosporella</taxon>
    </lineage>
</organism>
<dbReference type="Pfam" id="PF00498">
    <property type="entry name" value="FHA"/>
    <property type="match status" value="1"/>
</dbReference>
<dbReference type="FunCoup" id="A0A5J5ES18">
    <property type="interactions" value="461"/>
</dbReference>
<dbReference type="SUPFAM" id="SSF49879">
    <property type="entry name" value="SMAD/FHA domain"/>
    <property type="match status" value="1"/>
</dbReference>
<comment type="similarity">
    <text evidence="1">Belongs to the protein kinase superfamily. CAMK Ser/Thr protein kinase family. CHEK2 subfamily.</text>
</comment>
<evidence type="ECO:0000259" key="6">
    <source>
        <dbReference type="PROSITE" id="PS50006"/>
    </source>
</evidence>
<sequence length="623" mass="68778">MSPHNDRSALKRGQPPSSPPSETKKRRSERVKELQAKGNTPATTKGTPDKAKAAVPNQMSAPSRPEVQRIPVSSLQDTQVATQPLSQSDFSLLQEDDPNVWGYLDPITASTGPSVKLDKSDACMPEKKGKSKSKKSTAKGFLIGRHPECDLSLDAAVISNRHCVIYKEVVNGIPKAILEDLSSNGTWVNGVIVGRNKRRELDSGDEVEFAGGLAYHFRYPPGMFASGFRDTFDVGPPLGSGHFATVYTAVEKKTGTQFAVKVFKKQRSAEATRTQGLQQEIAMLMSVSHPNVLCLKGTYEEDDGVYLVLELAPEGELFNYIIKYQKLREPETRKIFKQLLNGLKYLHDRNIVHRDIKPENILIIDKDLHVKLADFGLAKIIGEDSFTTSLCGTPSYVAPEILEPSGQRRYSRAVDIWSLGVVLYICLCGFPPFSDELFSEKNPFNLSQQIRMGRFEFPSPYWDTVGDAALDLIEKMLMVDPMKRIKVDAALDHPWIKDKSWIDPHDSCNSLADAIENLGFVRRTVVQTRTLLAEAPGLANPASQNPSKVKVVPNQQNGARGGNPKAGNVDKFSKKPDNLDPQTKAFVEMGGKGGDETLYDAGDSSYVEVKAPGFEDHEYGHSD</sequence>
<accession>A0A5J5ES18</accession>
<dbReference type="SMART" id="SM00240">
    <property type="entry name" value="FHA"/>
    <property type="match status" value="1"/>
</dbReference>
<feature type="domain" description="Protein kinase" evidence="7">
    <location>
        <begin position="232"/>
        <end position="496"/>
    </location>
</feature>
<keyword evidence="2 4" id="KW-0547">Nucleotide-binding</keyword>
<evidence type="ECO:0000256" key="2">
    <source>
        <dbReference type="ARBA" id="ARBA00022741"/>
    </source>
</evidence>
<dbReference type="Gene3D" id="2.60.200.20">
    <property type="match status" value="1"/>
</dbReference>
<evidence type="ECO:0000256" key="1">
    <source>
        <dbReference type="ARBA" id="ARBA00005575"/>
    </source>
</evidence>
<protein>
    <submittedName>
        <fullName evidence="8">Kinase-like domain-containing protein</fullName>
    </submittedName>
</protein>
<dbReference type="Pfam" id="PF00069">
    <property type="entry name" value="Pkinase"/>
    <property type="match status" value="1"/>
</dbReference>
<proteinExistence type="inferred from homology"/>
<dbReference type="EMBL" id="VXIS01000140">
    <property type="protein sequence ID" value="KAA8901879.1"/>
    <property type="molecule type" value="Genomic_DNA"/>
</dbReference>
<dbReference type="PROSITE" id="PS50006">
    <property type="entry name" value="FHA_DOMAIN"/>
    <property type="match status" value="1"/>
</dbReference>
<keyword evidence="8" id="KW-0808">Transferase</keyword>
<dbReference type="PANTHER" id="PTHR24347">
    <property type="entry name" value="SERINE/THREONINE-PROTEIN KINASE"/>
    <property type="match status" value="1"/>
</dbReference>
<dbReference type="SUPFAM" id="SSF56112">
    <property type="entry name" value="Protein kinase-like (PK-like)"/>
    <property type="match status" value="1"/>
</dbReference>
<dbReference type="InParanoid" id="A0A5J5ES18"/>
<dbReference type="PROSITE" id="PS00108">
    <property type="entry name" value="PROTEIN_KINASE_ST"/>
    <property type="match status" value="1"/>
</dbReference>
<reference evidence="8 9" key="1">
    <citation type="submission" date="2019-09" db="EMBL/GenBank/DDBJ databases">
        <title>Draft genome of the ectomycorrhizal ascomycete Sphaerosporella brunnea.</title>
        <authorList>
            <consortium name="DOE Joint Genome Institute"/>
            <person name="Benucci G.M."/>
            <person name="Marozzi G."/>
            <person name="Antonielli L."/>
            <person name="Sanchez S."/>
            <person name="Marco P."/>
            <person name="Wang X."/>
            <person name="Falini L.B."/>
            <person name="Barry K."/>
            <person name="Haridas S."/>
            <person name="Lipzen A."/>
            <person name="Labutti K."/>
            <person name="Grigoriev I.V."/>
            <person name="Murat C."/>
            <person name="Martin F."/>
            <person name="Albertini E."/>
            <person name="Donnini D."/>
            <person name="Bonito G."/>
        </authorList>
    </citation>
    <scope>NUCLEOTIDE SEQUENCE [LARGE SCALE GENOMIC DNA]</scope>
    <source>
        <strain evidence="8 9">Sb_GMNB300</strain>
    </source>
</reference>
<dbReference type="InterPro" id="IPR008271">
    <property type="entry name" value="Ser/Thr_kinase_AS"/>
</dbReference>
<dbReference type="InterPro" id="IPR000253">
    <property type="entry name" value="FHA_dom"/>
</dbReference>
<evidence type="ECO:0000256" key="4">
    <source>
        <dbReference type="PROSITE-ProRule" id="PRU10141"/>
    </source>
</evidence>
<keyword evidence="8" id="KW-0418">Kinase</keyword>
<dbReference type="SMART" id="SM00220">
    <property type="entry name" value="S_TKc"/>
    <property type="match status" value="1"/>
</dbReference>
<feature type="compositionally biased region" description="Polar residues" evidence="5">
    <location>
        <begin position="37"/>
        <end position="46"/>
    </location>
</feature>
<evidence type="ECO:0000256" key="3">
    <source>
        <dbReference type="ARBA" id="ARBA00022840"/>
    </source>
</evidence>
<dbReference type="GO" id="GO:0004672">
    <property type="term" value="F:protein kinase activity"/>
    <property type="evidence" value="ECO:0007669"/>
    <property type="project" value="InterPro"/>
</dbReference>
<dbReference type="InterPro" id="IPR008984">
    <property type="entry name" value="SMAD_FHA_dom_sf"/>
</dbReference>
<dbReference type="AlphaFoldDB" id="A0A5J5ES18"/>
<evidence type="ECO:0000313" key="9">
    <source>
        <dbReference type="Proteomes" id="UP000326924"/>
    </source>
</evidence>
<feature type="region of interest" description="Disordered" evidence="5">
    <location>
        <begin position="537"/>
        <end position="600"/>
    </location>
</feature>
<dbReference type="GO" id="GO:0005524">
    <property type="term" value="F:ATP binding"/>
    <property type="evidence" value="ECO:0007669"/>
    <property type="project" value="UniProtKB-UniRule"/>
</dbReference>
<gene>
    <name evidence="8" type="ORF">FN846DRAFT_987817</name>
</gene>
<comment type="caution">
    <text evidence="8">The sequence shown here is derived from an EMBL/GenBank/DDBJ whole genome shotgun (WGS) entry which is preliminary data.</text>
</comment>
<keyword evidence="9" id="KW-1185">Reference proteome</keyword>
<feature type="region of interest" description="Disordered" evidence="5">
    <location>
        <begin position="1"/>
        <end position="77"/>
    </location>
</feature>
<dbReference type="FunFam" id="1.10.510.10:FF:001380">
    <property type="entry name" value="Checkpoint kinase 2-like protein"/>
    <property type="match status" value="1"/>
</dbReference>
<dbReference type="InterPro" id="IPR011009">
    <property type="entry name" value="Kinase-like_dom_sf"/>
</dbReference>
<evidence type="ECO:0000259" key="7">
    <source>
        <dbReference type="PROSITE" id="PS50011"/>
    </source>
</evidence>
<dbReference type="OrthoDB" id="407410at2759"/>
<dbReference type="PROSITE" id="PS50011">
    <property type="entry name" value="PROTEIN_KINASE_DOM"/>
    <property type="match status" value="1"/>
</dbReference>
<dbReference type="PROSITE" id="PS00107">
    <property type="entry name" value="PROTEIN_KINASE_ATP"/>
    <property type="match status" value="1"/>
</dbReference>
<feature type="binding site" evidence="4">
    <location>
        <position position="261"/>
    </location>
    <ligand>
        <name>ATP</name>
        <dbReference type="ChEBI" id="CHEBI:30616"/>
    </ligand>
</feature>
<name>A0A5J5ES18_9PEZI</name>
<dbReference type="Proteomes" id="UP000326924">
    <property type="component" value="Unassembled WGS sequence"/>
</dbReference>
<dbReference type="InterPro" id="IPR017441">
    <property type="entry name" value="Protein_kinase_ATP_BS"/>
</dbReference>
<dbReference type="FunFam" id="3.30.200.20:FF:000042">
    <property type="entry name" value="Aurora kinase A"/>
    <property type="match status" value="1"/>
</dbReference>
<keyword evidence="3 4" id="KW-0067">ATP-binding</keyword>
<dbReference type="CDD" id="cd05117">
    <property type="entry name" value="STKc_CAMK"/>
    <property type="match status" value="1"/>
</dbReference>
<dbReference type="Gene3D" id="1.10.510.10">
    <property type="entry name" value="Transferase(Phosphotransferase) domain 1"/>
    <property type="match status" value="1"/>
</dbReference>
<feature type="domain" description="FHA" evidence="6">
    <location>
        <begin position="141"/>
        <end position="193"/>
    </location>
</feature>
<feature type="compositionally biased region" description="Polar residues" evidence="5">
    <location>
        <begin position="541"/>
        <end position="558"/>
    </location>
</feature>
<evidence type="ECO:0000256" key="5">
    <source>
        <dbReference type="SAM" id="MobiDB-lite"/>
    </source>
</evidence>
<dbReference type="InterPro" id="IPR000719">
    <property type="entry name" value="Prot_kinase_dom"/>
</dbReference>
<evidence type="ECO:0000313" key="8">
    <source>
        <dbReference type="EMBL" id="KAA8901879.1"/>
    </source>
</evidence>